<evidence type="ECO:0000256" key="1">
    <source>
        <dbReference type="ARBA" id="ARBA00004141"/>
    </source>
</evidence>
<evidence type="ECO:0000256" key="11">
    <source>
        <dbReference type="RuleBase" id="RU003750"/>
    </source>
</evidence>
<evidence type="ECO:0000256" key="6">
    <source>
        <dbReference type="ARBA" id="ARBA00022989"/>
    </source>
</evidence>
<evidence type="ECO:0000256" key="7">
    <source>
        <dbReference type="ARBA" id="ARBA00023098"/>
    </source>
</evidence>
<dbReference type="Gene3D" id="1.20.120.1760">
    <property type="match status" value="1"/>
</dbReference>
<comment type="similarity">
    <text evidence="2 11">Belongs to the CDP-alcohol phosphatidyltransferase class-I family.</text>
</comment>
<dbReference type="PIRSF" id="PIRSF000847">
    <property type="entry name" value="Phos_ph_gly_syn"/>
    <property type="match status" value="1"/>
</dbReference>
<evidence type="ECO:0000256" key="8">
    <source>
        <dbReference type="ARBA" id="ARBA00023136"/>
    </source>
</evidence>
<feature type="transmembrane region" description="Helical" evidence="12">
    <location>
        <begin position="141"/>
        <end position="159"/>
    </location>
</feature>
<dbReference type="GO" id="GO:0008444">
    <property type="term" value="F:CDP-diacylglycerol-glycerol-3-phosphate 3-phosphatidyltransferase activity"/>
    <property type="evidence" value="ECO:0007669"/>
    <property type="project" value="InterPro"/>
</dbReference>
<dbReference type="InterPro" id="IPR004570">
    <property type="entry name" value="Phosphatidylglycerol_P_synth"/>
</dbReference>
<keyword evidence="9" id="KW-0594">Phospholipid biosynthesis</keyword>
<sequence length="212" mass="23120">MRLIGAGARRGAALTDHEVVFTVPNLLTVLRFLGVPLFMWLVLAREQYGFGVLVLAIMACTDWVDGYVARRFDQMSRLGRVLDPIADRLALTAVAVTLVIAGIAPWWLLAALVIPDAILLVLCIVFFRWHPDLPVSVLGKVRMAALLLGTPLLLLAKAVGSEPNALQVAAWFFLIIGIAGHLIAAVSYFRAIVEKHRREPRPKGAAAEGRPT</sequence>
<name>A0A931CQM4_9MICC</name>
<keyword evidence="8 12" id="KW-0472">Membrane</keyword>
<keyword evidence="14" id="KW-1185">Reference proteome</keyword>
<evidence type="ECO:0000256" key="5">
    <source>
        <dbReference type="ARBA" id="ARBA00022692"/>
    </source>
</evidence>
<keyword evidence="3" id="KW-0444">Lipid biosynthesis</keyword>
<dbReference type="EMBL" id="JADNYM010000008">
    <property type="protein sequence ID" value="MBG0739216.1"/>
    <property type="molecule type" value="Genomic_DNA"/>
</dbReference>
<comment type="subcellular location">
    <subcellularLocation>
        <location evidence="1">Membrane</location>
        <topology evidence="1">Multi-pass membrane protein</topology>
    </subcellularLocation>
</comment>
<evidence type="ECO:0000256" key="12">
    <source>
        <dbReference type="SAM" id="Phobius"/>
    </source>
</evidence>
<dbReference type="Proteomes" id="UP000655366">
    <property type="component" value="Unassembled WGS sequence"/>
</dbReference>
<dbReference type="RefSeq" id="WP_196396172.1">
    <property type="nucleotide sequence ID" value="NZ_JADNYM010000008.1"/>
</dbReference>
<proteinExistence type="inferred from homology"/>
<dbReference type="InterPro" id="IPR043130">
    <property type="entry name" value="CDP-OH_PTrfase_TM_dom"/>
</dbReference>
<feature type="transmembrane region" description="Helical" evidence="12">
    <location>
        <begin position="20"/>
        <end position="42"/>
    </location>
</feature>
<dbReference type="GO" id="GO:0016020">
    <property type="term" value="C:membrane"/>
    <property type="evidence" value="ECO:0007669"/>
    <property type="project" value="UniProtKB-SubCell"/>
</dbReference>
<evidence type="ECO:0000256" key="9">
    <source>
        <dbReference type="ARBA" id="ARBA00023209"/>
    </source>
</evidence>
<accession>A0A931CQM4</accession>
<dbReference type="AlphaFoldDB" id="A0A931CQM4"/>
<keyword evidence="6 12" id="KW-1133">Transmembrane helix</keyword>
<keyword evidence="4 11" id="KW-0808">Transferase</keyword>
<feature type="transmembrane region" description="Helical" evidence="12">
    <location>
        <begin position="48"/>
        <end position="68"/>
    </location>
</feature>
<dbReference type="PANTHER" id="PTHR14269:SF62">
    <property type="entry name" value="CDP-DIACYLGLYCEROL--GLYCEROL-3-PHOSPHATE 3-PHOSPHATIDYLTRANSFERASE 1, CHLOROPLASTIC"/>
    <property type="match status" value="1"/>
</dbReference>
<evidence type="ECO:0000256" key="10">
    <source>
        <dbReference type="ARBA" id="ARBA00023264"/>
    </source>
</evidence>
<dbReference type="GO" id="GO:0046474">
    <property type="term" value="P:glycerophospholipid biosynthetic process"/>
    <property type="evidence" value="ECO:0007669"/>
    <property type="project" value="TreeGrafter"/>
</dbReference>
<dbReference type="InterPro" id="IPR050324">
    <property type="entry name" value="CDP-alcohol_PTase-I"/>
</dbReference>
<gene>
    <name evidence="13" type="ORF">IV500_07405</name>
</gene>
<keyword evidence="10" id="KW-1208">Phospholipid metabolism</keyword>
<dbReference type="PANTHER" id="PTHR14269">
    <property type="entry name" value="CDP-DIACYLGLYCEROL--GLYCEROL-3-PHOSPHATE 3-PHOSPHATIDYLTRANSFERASE-RELATED"/>
    <property type="match status" value="1"/>
</dbReference>
<dbReference type="InterPro" id="IPR000462">
    <property type="entry name" value="CDP-OH_P_trans"/>
</dbReference>
<feature type="transmembrane region" description="Helical" evidence="12">
    <location>
        <begin position="89"/>
        <end position="107"/>
    </location>
</feature>
<evidence type="ECO:0000313" key="14">
    <source>
        <dbReference type="Proteomes" id="UP000655366"/>
    </source>
</evidence>
<dbReference type="InterPro" id="IPR048254">
    <property type="entry name" value="CDP_ALCOHOL_P_TRANSF_CS"/>
</dbReference>
<dbReference type="PROSITE" id="PS00379">
    <property type="entry name" value="CDP_ALCOHOL_P_TRANSF"/>
    <property type="match status" value="1"/>
</dbReference>
<dbReference type="Pfam" id="PF01066">
    <property type="entry name" value="CDP-OH_P_transf"/>
    <property type="match status" value="1"/>
</dbReference>
<evidence type="ECO:0000256" key="4">
    <source>
        <dbReference type="ARBA" id="ARBA00022679"/>
    </source>
</evidence>
<keyword evidence="5 12" id="KW-0812">Transmembrane</keyword>
<feature type="transmembrane region" description="Helical" evidence="12">
    <location>
        <begin position="171"/>
        <end position="193"/>
    </location>
</feature>
<feature type="transmembrane region" description="Helical" evidence="12">
    <location>
        <begin position="113"/>
        <end position="129"/>
    </location>
</feature>
<evidence type="ECO:0000256" key="2">
    <source>
        <dbReference type="ARBA" id="ARBA00010441"/>
    </source>
</evidence>
<organism evidence="13 14">
    <name type="scientific">Arthrobacter terrae</name>
    <dbReference type="NCBI Taxonomy" id="2935737"/>
    <lineage>
        <taxon>Bacteria</taxon>
        <taxon>Bacillati</taxon>
        <taxon>Actinomycetota</taxon>
        <taxon>Actinomycetes</taxon>
        <taxon>Micrococcales</taxon>
        <taxon>Micrococcaceae</taxon>
        <taxon>Arthrobacter</taxon>
    </lineage>
</organism>
<comment type="caution">
    <text evidence="13">The sequence shown here is derived from an EMBL/GenBank/DDBJ whole genome shotgun (WGS) entry which is preliminary data.</text>
</comment>
<keyword evidence="7" id="KW-0443">Lipid metabolism</keyword>
<evidence type="ECO:0000313" key="13">
    <source>
        <dbReference type="EMBL" id="MBG0739216.1"/>
    </source>
</evidence>
<reference evidence="13 14" key="1">
    <citation type="submission" date="2020-11" db="EMBL/GenBank/DDBJ databases">
        <title>Arthrobacter antarcticus sp. nov., isolated from Antarctic Soil.</title>
        <authorList>
            <person name="Li J."/>
        </authorList>
    </citation>
    <scope>NUCLEOTIDE SEQUENCE [LARGE SCALE GENOMIC DNA]</scope>
    <source>
        <strain evidence="13 14">Z1-20</strain>
    </source>
</reference>
<protein>
    <submittedName>
        <fullName evidence="13">CDP-alcohol phosphatidyltransferase family protein</fullName>
    </submittedName>
</protein>
<evidence type="ECO:0000256" key="3">
    <source>
        <dbReference type="ARBA" id="ARBA00022516"/>
    </source>
</evidence>